<comment type="caution">
    <text evidence="2">The sequence shown here is derived from an EMBL/GenBank/DDBJ whole genome shotgun (WGS) entry which is preliminary data.</text>
</comment>
<evidence type="ECO:0000313" key="2">
    <source>
        <dbReference type="EMBL" id="OAQ58745.1"/>
    </source>
</evidence>
<evidence type="ECO:0000256" key="1">
    <source>
        <dbReference type="SAM" id="SignalP"/>
    </source>
</evidence>
<organism evidence="2 3">
    <name type="scientific">Pochonia chlamydosporia 170</name>
    <dbReference type="NCBI Taxonomy" id="1380566"/>
    <lineage>
        <taxon>Eukaryota</taxon>
        <taxon>Fungi</taxon>
        <taxon>Dikarya</taxon>
        <taxon>Ascomycota</taxon>
        <taxon>Pezizomycotina</taxon>
        <taxon>Sordariomycetes</taxon>
        <taxon>Hypocreomycetidae</taxon>
        <taxon>Hypocreales</taxon>
        <taxon>Clavicipitaceae</taxon>
        <taxon>Pochonia</taxon>
    </lineage>
</organism>
<dbReference type="EMBL" id="LSBJ02000014">
    <property type="protein sequence ID" value="OAQ58745.1"/>
    <property type="molecule type" value="Genomic_DNA"/>
</dbReference>
<gene>
    <name evidence="2" type="ORF">VFPPC_10969</name>
</gene>
<accession>A0A179EZW6</accession>
<dbReference type="GeneID" id="28853247"/>
<sequence>MYALLLSSIITLISLTHAVPKPDTIATACSNSDTTFWPSTSSAALPSANANDCSPGGLCDCSRIADKNSDAYFQCVTNPNCERCWVSRSTTSTKSVVPVVNVTRLAVTDYHTMAPGTYTITTNGTVLNIVVTQQVVTPTSSTQVFVTMTQTVVVTVQSAKVSSEAKTVGVDCGGRCDCSKIENKESKEFFECLTNPECEKCRSTNAAALASETFVSNSTLVTTTKTSSATMPTGCPGFCDCSSIVNKESEDL</sequence>
<dbReference type="Proteomes" id="UP000078397">
    <property type="component" value="Unassembled WGS sequence"/>
</dbReference>
<dbReference type="RefSeq" id="XP_018136864.1">
    <property type="nucleotide sequence ID" value="XM_018289253.1"/>
</dbReference>
<name>A0A179EZW6_METCM</name>
<keyword evidence="3" id="KW-1185">Reference proteome</keyword>
<dbReference type="OrthoDB" id="4941480at2759"/>
<reference evidence="2 3" key="1">
    <citation type="journal article" date="2016" name="PLoS Pathog.">
        <title>Biosynthesis of antibiotic leucinostatins in bio-control fungus Purpureocillium lilacinum and their inhibition on phytophthora revealed by genome mining.</title>
        <authorList>
            <person name="Wang G."/>
            <person name="Liu Z."/>
            <person name="Lin R."/>
            <person name="Li E."/>
            <person name="Mao Z."/>
            <person name="Ling J."/>
            <person name="Yang Y."/>
            <person name="Yin W.B."/>
            <person name="Xie B."/>
        </authorList>
    </citation>
    <scope>NUCLEOTIDE SEQUENCE [LARGE SCALE GENOMIC DNA]</scope>
    <source>
        <strain evidence="2">170</strain>
    </source>
</reference>
<protein>
    <submittedName>
        <fullName evidence="2">Ham1-like protein</fullName>
    </submittedName>
</protein>
<feature type="chain" id="PRO_5008101124" evidence="1">
    <location>
        <begin position="19"/>
        <end position="252"/>
    </location>
</feature>
<keyword evidence="1" id="KW-0732">Signal</keyword>
<proteinExistence type="predicted"/>
<dbReference type="AlphaFoldDB" id="A0A179EZW6"/>
<evidence type="ECO:0000313" key="3">
    <source>
        <dbReference type="Proteomes" id="UP000078397"/>
    </source>
</evidence>
<dbReference type="KEGG" id="pchm:VFPPC_10969"/>
<feature type="signal peptide" evidence="1">
    <location>
        <begin position="1"/>
        <end position="18"/>
    </location>
</feature>